<proteinExistence type="predicted"/>
<dbReference type="Gene3D" id="3.40.1010.10">
    <property type="entry name" value="Cobalt-precorrin-4 Transmethylase, Domain 1"/>
    <property type="match status" value="1"/>
</dbReference>
<dbReference type="GO" id="GO:0032259">
    <property type="term" value="P:methylation"/>
    <property type="evidence" value="ECO:0007669"/>
    <property type="project" value="UniProtKB-KW"/>
</dbReference>
<evidence type="ECO:0000313" key="2">
    <source>
        <dbReference type="Proteomes" id="UP000236654"/>
    </source>
</evidence>
<keyword evidence="1" id="KW-0808">Transferase</keyword>
<protein>
    <submittedName>
        <fullName evidence="1">SAM-dependent methyltransferase</fullName>
    </submittedName>
</protein>
<dbReference type="InterPro" id="IPR014777">
    <property type="entry name" value="4pyrrole_Mease_sub1"/>
</dbReference>
<dbReference type="CDD" id="cd11649">
    <property type="entry name" value="RsmI_like"/>
    <property type="match status" value="1"/>
</dbReference>
<organism evidence="1 2">
    <name type="scientific">Brumimicrobium salinarum</name>
    <dbReference type="NCBI Taxonomy" id="2058658"/>
    <lineage>
        <taxon>Bacteria</taxon>
        <taxon>Pseudomonadati</taxon>
        <taxon>Bacteroidota</taxon>
        <taxon>Flavobacteriia</taxon>
        <taxon>Flavobacteriales</taxon>
        <taxon>Crocinitomicaceae</taxon>
        <taxon>Brumimicrobium</taxon>
    </lineage>
</organism>
<dbReference type="RefSeq" id="WP_101335077.1">
    <property type="nucleotide sequence ID" value="NZ_PJNI01000012.1"/>
</dbReference>
<gene>
    <name evidence="1" type="ORF">CW751_10955</name>
</gene>
<evidence type="ECO:0000313" key="1">
    <source>
        <dbReference type="EMBL" id="PKR80176.1"/>
    </source>
</evidence>
<dbReference type="OrthoDB" id="7061662at2"/>
<dbReference type="InterPro" id="IPR035996">
    <property type="entry name" value="4pyrrol_Methylase_sf"/>
</dbReference>
<dbReference type="InterPro" id="IPR014776">
    <property type="entry name" value="4pyrrole_Mease_sub2"/>
</dbReference>
<accession>A0A2I0R0R3</accession>
<dbReference type="Proteomes" id="UP000236654">
    <property type="component" value="Unassembled WGS sequence"/>
</dbReference>
<dbReference type="GO" id="GO:0008168">
    <property type="term" value="F:methyltransferase activity"/>
    <property type="evidence" value="ECO:0007669"/>
    <property type="project" value="UniProtKB-KW"/>
</dbReference>
<keyword evidence="2" id="KW-1185">Reference proteome</keyword>
<sequence>MAKGRLYLLPTLMGSETWEHVIPKEVAELAINTRYFAVENLKSARRYLRKLDRTFPIDDSTFFILNKKTPPTDLAGMLAPIRNGHDVAIISEAGCPGVADPGADLVALAHQNGHFVSPLTGPSSILLGLMASGFNGQSFAFNGYIPKERKKRVYTFKEFERMANKYGQTQIFMETPFRNNHLLEDLLNECLDNTFLCIACDLTLPTERVQTMTVAEWRKNAFDLSKRPTMFLIGKPFAM</sequence>
<dbReference type="GO" id="GO:0006364">
    <property type="term" value="P:rRNA processing"/>
    <property type="evidence" value="ECO:0007669"/>
    <property type="project" value="UniProtKB-KW"/>
</dbReference>
<comment type="caution">
    <text evidence="1">The sequence shown here is derived from an EMBL/GenBank/DDBJ whole genome shotgun (WGS) entry which is preliminary data.</text>
</comment>
<dbReference type="AlphaFoldDB" id="A0A2I0R0R3"/>
<name>A0A2I0R0R3_9FLAO</name>
<dbReference type="InterPro" id="IPR008189">
    <property type="entry name" value="rRNA_ssu_MeTfrase_I"/>
</dbReference>
<dbReference type="Gene3D" id="3.30.950.10">
    <property type="entry name" value="Methyltransferase, Cobalt-precorrin-4 Transmethylase, Domain 2"/>
    <property type="match status" value="1"/>
</dbReference>
<dbReference type="EMBL" id="PJNI01000012">
    <property type="protein sequence ID" value="PKR80176.1"/>
    <property type="molecule type" value="Genomic_DNA"/>
</dbReference>
<keyword evidence="1" id="KW-0489">Methyltransferase</keyword>
<reference evidence="1 2" key="1">
    <citation type="submission" date="2017-12" db="EMBL/GenBank/DDBJ databases">
        <title>The draft genome sequence of Brumimicrobium saltpan LHR20.</title>
        <authorList>
            <person name="Do Z.-J."/>
            <person name="Luo H.-R."/>
        </authorList>
    </citation>
    <scope>NUCLEOTIDE SEQUENCE [LARGE SCALE GENOMIC DNA]</scope>
    <source>
        <strain evidence="1 2">LHR20</strain>
    </source>
</reference>
<dbReference type="SUPFAM" id="SSF53790">
    <property type="entry name" value="Tetrapyrrole methylase"/>
    <property type="match status" value="1"/>
</dbReference>
<dbReference type="PIRSF" id="PIRSF005917">
    <property type="entry name" value="MTase_YraL"/>
    <property type="match status" value="1"/>
</dbReference>
<dbReference type="PANTHER" id="PTHR46111:SF2">
    <property type="entry name" value="SAM-DEPENDENT METHYLTRANSFERASE"/>
    <property type="match status" value="1"/>
</dbReference>
<dbReference type="PANTHER" id="PTHR46111">
    <property type="entry name" value="RIBOSOMAL RNA SMALL SUBUNIT METHYLTRANSFERASE I"/>
    <property type="match status" value="1"/>
</dbReference>